<name>A0A0K2V819_LEPSM</name>
<evidence type="ECO:0000256" key="1">
    <source>
        <dbReference type="ARBA" id="ARBA00022448"/>
    </source>
</evidence>
<dbReference type="InterPro" id="IPR019515">
    <property type="entry name" value="VPS54_N"/>
</dbReference>
<evidence type="ECO:0000259" key="4">
    <source>
        <dbReference type="Pfam" id="PF10474"/>
    </source>
</evidence>
<feature type="domain" description="Vacuolar protein sorting-associated protein 54 N-terminal" evidence="5">
    <location>
        <begin position="46"/>
        <end position="331"/>
    </location>
</feature>
<dbReference type="GO" id="GO:0005829">
    <property type="term" value="C:cytosol"/>
    <property type="evidence" value="ECO:0007669"/>
    <property type="project" value="GOC"/>
</dbReference>
<evidence type="ECO:0008006" key="7">
    <source>
        <dbReference type="Google" id="ProtNLM"/>
    </source>
</evidence>
<dbReference type="InterPro" id="IPR040047">
    <property type="entry name" value="VPS50"/>
</dbReference>
<dbReference type="Pfam" id="PF10475">
    <property type="entry name" value="Vps54_N"/>
    <property type="match status" value="1"/>
</dbReference>
<dbReference type="OrthoDB" id="10263345at2759"/>
<dbReference type="PANTHER" id="PTHR13258:SF0">
    <property type="entry name" value="SYNDETIN"/>
    <property type="match status" value="1"/>
</dbReference>
<dbReference type="GO" id="GO:0032456">
    <property type="term" value="P:endocytic recycling"/>
    <property type="evidence" value="ECO:0007669"/>
    <property type="project" value="InterPro"/>
</dbReference>
<keyword evidence="2" id="KW-0653">Protein transport</keyword>
<proteinExistence type="predicted"/>
<sequence length="869" mass="100866">MDLKKKMHSLLGMGKSGALVGENGIPRSGLQVPLDMGGGAVKVNPVFFAENLGCSLFEVEEVRRSVEERGAGGVCGVVRKLEAELECVWSAVFLCLCCKRRECEGELEKVWRSTEDVERSYRHCLQLREELGNVHGEFSLACLELLAAVRRRQQTLRLLKGLNIIRTLRRTDSKLQQLIRTGNYPNAIHLIIECQNVSLAFRQFYSINQLSIKLQDTLAMTEEALDVSLAQQIVNFDDRAYTDLYEAYSILEKKQVSLDQLLMHLISAVHNTSWKVVFIHTSLRSNANDNVQETFDEICGRILPDEILTCLLRLCSSLWNIMHSYRKIVDWHLLKSDKYAYKLKNGLTRVWADVQTKIRVFVLNNDLSKFEIETFLKFMDIIHCLIQVGHLFCGSESDTLQESIKQQCWNYFVCYHKKKLKEIQRYLDHETWKLTSTRSNFNVSELPEFNHLKDIGIKRSMIGDSLLDKCPFQNYYLSKYSRSSQLRNTKLADQHYTVDVDSDDSDVPDDLKKDFLEEEEIIQSIKFTKNREFITETSLAILRLCGSYLELMKLLDRIAERIFGSFCQLIELYAFTVHHFFTQSLNEHCRDLICSFELNNHLSRIEDSLFASKTLDSPKFNQIDATPENLFGLNEKMIAVESVLFLGRQLIELKSTISGLISAESVQHYYNASINFLPELRKPIYMSVCGFVSNYDHITYLMSRVSWDVKEVQSQHSHYVDVMLREQQMFSIRLDTLEQNANFDIYPEIWGELWNLNLLHASNTFVDGFSNAKNCSNEGRALMQLDYRHFVMKIEKVTSMKPAPFQNYVTNYIKAFYIPETELEDWLKRHTEYKSKHLESLANCIVYKNNRTKKKINSLLADLSVRLRK</sequence>
<organism evidence="6">
    <name type="scientific">Lepeophtheirus salmonis</name>
    <name type="common">Salmon louse</name>
    <name type="synonym">Caligus salmonis</name>
    <dbReference type="NCBI Taxonomy" id="72036"/>
    <lineage>
        <taxon>Eukaryota</taxon>
        <taxon>Metazoa</taxon>
        <taxon>Ecdysozoa</taxon>
        <taxon>Arthropoda</taxon>
        <taxon>Crustacea</taxon>
        <taxon>Multicrustacea</taxon>
        <taxon>Hexanauplia</taxon>
        <taxon>Copepoda</taxon>
        <taxon>Siphonostomatoida</taxon>
        <taxon>Caligidae</taxon>
        <taxon>Lepeophtheirus</taxon>
    </lineage>
</organism>
<dbReference type="GO" id="GO:0000149">
    <property type="term" value="F:SNARE binding"/>
    <property type="evidence" value="ECO:0007669"/>
    <property type="project" value="TreeGrafter"/>
</dbReference>
<keyword evidence="1" id="KW-0813">Transport</keyword>
<dbReference type="PANTHER" id="PTHR13258">
    <property type="entry name" value="SYNDETIN"/>
    <property type="match status" value="1"/>
</dbReference>
<evidence type="ECO:0000259" key="5">
    <source>
        <dbReference type="Pfam" id="PF10475"/>
    </source>
</evidence>
<accession>A0A0K2V819</accession>
<reference evidence="6" key="1">
    <citation type="submission" date="2014-05" db="EMBL/GenBank/DDBJ databases">
        <authorList>
            <person name="Chronopoulou M."/>
        </authorList>
    </citation>
    <scope>NUCLEOTIDE SEQUENCE</scope>
    <source>
        <tissue evidence="6">Whole organism</tissue>
    </source>
</reference>
<dbReference type="InterPro" id="IPR019514">
    <property type="entry name" value="Syndetin_C"/>
</dbReference>
<dbReference type="Pfam" id="PF10474">
    <property type="entry name" value="Syndetin_C"/>
    <property type="match status" value="1"/>
</dbReference>
<dbReference type="GO" id="GO:0042147">
    <property type="term" value="P:retrograde transport, endosome to Golgi"/>
    <property type="evidence" value="ECO:0007669"/>
    <property type="project" value="InterPro"/>
</dbReference>
<feature type="domain" description="Syndetin C-terminal" evidence="4">
    <location>
        <begin position="630"/>
        <end position="860"/>
    </location>
</feature>
<dbReference type="EMBL" id="HACA01028720">
    <property type="protein sequence ID" value="CDW46081.1"/>
    <property type="molecule type" value="Transcribed_RNA"/>
</dbReference>
<dbReference type="GO" id="GO:0015031">
    <property type="term" value="P:protein transport"/>
    <property type="evidence" value="ECO:0007669"/>
    <property type="project" value="UniProtKB-KW"/>
</dbReference>
<protein>
    <recommendedName>
        <fullName evidence="7">Coiled-coil domain-containing protein 132</fullName>
    </recommendedName>
</protein>
<evidence type="ECO:0000256" key="3">
    <source>
        <dbReference type="ARBA" id="ARBA00023054"/>
    </source>
</evidence>
<dbReference type="GO" id="GO:1990745">
    <property type="term" value="C:EARP complex"/>
    <property type="evidence" value="ECO:0007669"/>
    <property type="project" value="InterPro"/>
</dbReference>
<evidence type="ECO:0000256" key="2">
    <source>
        <dbReference type="ARBA" id="ARBA00022927"/>
    </source>
</evidence>
<keyword evidence="3" id="KW-0175">Coiled coil</keyword>
<dbReference type="AlphaFoldDB" id="A0A0K2V819"/>
<evidence type="ECO:0000313" key="6">
    <source>
        <dbReference type="EMBL" id="CDW46081.1"/>
    </source>
</evidence>